<evidence type="ECO:0000313" key="2">
    <source>
        <dbReference type="EMBL" id="MFC7617500.1"/>
    </source>
</evidence>
<protein>
    <submittedName>
        <fullName evidence="2">Uncharacterized protein</fullName>
    </submittedName>
</protein>
<organism evidence="2 3">
    <name type="scientific">Actinokineospora soli</name>
    <dbReference type="NCBI Taxonomy" id="1048753"/>
    <lineage>
        <taxon>Bacteria</taxon>
        <taxon>Bacillati</taxon>
        <taxon>Actinomycetota</taxon>
        <taxon>Actinomycetes</taxon>
        <taxon>Pseudonocardiales</taxon>
        <taxon>Pseudonocardiaceae</taxon>
        <taxon>Actinokineospora</taxon>
    </lineage>
</organism>
<feature type="compositionally biased region" description="Low complexity" evidence="1">
    <location>
        <begin position="7"/>
        <end position="19"/>
    </location>
</feature>
<evidence type="ECO:0000313" key="3">
    <source>
        <dbReference type="Proteomes" id="UP001596512"/>
    </source>
</evidence>
<name>A0ABW2TXM9_9PSEU</name>
<feature type="region of interest" description="Disordered" evidence="1">
    <location>
        <begin position="1"/>
        <end position="42"/>
    </location>
</feature>
<gene>
    <name evidence="2" type="ORF">ACFQV2_32835</name>
</gene>
<sequence length="147" mass="15373">MPDGDDTTATPGTETRTVTVSNPPTTDAGGDPSTPTAGARDKVTDYGAAGRAMIDFYLSSTPTATRWGMLTPAAQAAFGSQAAFEEYWAKYKYVASEKALVDGLNADGSANVSATVILTTDTGETSERKTVRVVNMGGKHMIDSDPR</sequence>
<evidence type="ECO:0000256" key="1">
    <source>
        <dbReference type="SAM" id="MobiDB-lite"/>
    </source>
</evidence>
<keyword evidence="3" id="KW-1185">Reference proteome</keyword>
<proteinExistence type="predicted"/>
<dbReference type="Proteomes" id="UP001596512">
    <property type="component" value="Unassembled WGS sequence"/>
</dbReference>
<dbReference type="EMBL" id="JBHTEY010000004">
    <property type="protein sequence ID" value="MFC7617500.1"/>
    <property type="molecule type" value="Genomic_DNA"/>
</dbReference>
<accession>A0ABW2TXM9</accession>
<reference evidence="3" key="1">
    <citation type="journal article" date="2019" name="Int. J. Syst. Evol. Microbiol.">
        <title>The Global Catalogue of Microorganisms (GCM) 10K type strain sequencing project: providing services to taxonomists for standard genome sequencing and annotation.</title>
        <authorList>
            <consortium name="The Broad Institute Genomics Platform"/>
            <consortium name="The Broad Institute Genome Sequencing Center for Infectious Disease"/>
            <person name="Wu L."/>
            <person name="Ma J."/>
        </authorList>
    </citation>
    <scope>NUCLEOTIDE SEQUENCE [LARGE SCALE GENOMIC DNA]</scope>
    <source>
        <strain evidence="3">JCM 17695</strain>
    </source>
</reference>
<comment type="caution">
    <text evidence="2">The sequence shown here is derived from an EMBL/GenBank/DDBJ whole genome shotgun (WGS) entry which is preliminary data.</text>
</comment>